<dbReference type="Gramene" id="EER95987">
    <property type="protein sequence ID" value="EER95987"/>
    <property type="gene ID" value="SORBI_3002G061400"/>
</dbReference>
<reference evidence="2" key="1">
    <citation type="journal article" date="2019" name="BMC Genomics">
        <title>A new reference genome for Sorghum bicolor reveals high levels of sequence similarity between sweet and grain genotypes: implications for the genetics of sugar metabolism.</title>
        <authorList>
            <person name="Cooper E.A."/>
            <person name="Brenton Z.W."/>
            <person name="Flinn B.S."/>
            <person name="Jenkins J."/>
            <person name="Shu S."/>
            <person name="Flowers D."/>
            <person name="Luo F."/>
            <person name="Wang Y."/>
            <person name="Xia P."/>
            <person name="Barry K."/>
            <person name="Daum C."/>
            <person name="Lipzen A."/>
            <person name="Yoshinaga Y."/>
            <person name="Schmutz J."/>
            <person name="Saski C."/>
            <person name="Vermerris W."/>
            <person name="Kresovich S."/>
        </authorList>
    </citation>
    <scope>NUCLEOTIDE SEQUENCE</scope>
</reference>
<evidence type="ECO:0000313" key="2">
    <source>
        <dbReference type="EMBL" id="KAG0541964.1"/>
    </source>
</evidence>
<dbReference type="PANTHER" id="PTHR35546:SF46">
    <property type="entry name" value="F-BOX DOMAIN-CONTAINING PROTEIN"/>
    <property type="match status" value="1"/>
</dbReference>
<dbReference type="OrthoDB" id="669363at2759"/>
<dbReference type="AlphaFoldDB" id="A0A921RKC3"/>
<sequence>MERPKKTAVAGLPDDLLVEILSCLPINEIHRCKCVSKGWRDLIADPLHHKKLPQTLHGFFPSYVGELGSFINLSGGSASTFDPSFAFLKKLPGIHNIWLRASCNGLLLFRHSTRLRELGYIVFNPATEQWAAVPSEHTLADRPIRFSHTCFVFNPAVSPYFHLVIISARGVSLATVQFYSSETGVWRHTQIDWAEEVELRRQWNKRDPQIRGCTPCAAIFNSMLYLILTDNQIFEVDVEGNTKRIIRAPSSVGGRVHGCVPLFIGQSQGRLYCINEEHWADGIPSELSSRVFRRDSDDNSNLLSIWVLEDYDTQKWALKHSVSCSRLFGRTGFLGYNVVAIHPDNNNFMFIVYRKHQLISYGLNSKEVRTVGTFQESLQLPPYVPCFSDFLSVARHEEILGVGV</sequence>
<feature type="domain" description="F-box" evidence="1">
    <location>
        <begin position="6"/>
        <end position="52"/>
    </location>
</feature>
<dbReference type="InterPro" id="IPR001810">
    <property type="entry name" value="F-box_dom"/>
</dbReference>
<dbReference type="Proteomes" id="UP000807115">
    <property type="component" value="Chromosome 2"/>
</dbReference>
<dbReference type="Gene3D" id="1.20.1280.50">
    <property type="match status" value="1"/>
</dbReference>
<organism evidence="2 3">
    <name type="scientific">Sorghum bicolor</name>
    <name type="common">Sorghum</name>
    <name type="synonym">Sorghum vulgare</name>
    <dbReference type="NCBI Taxonomy" id="4558"/>
    <lineage>
        <taxon>Eukaryota</taxon>
        <taxon>Viridiplantae</taxon>
        <taxon>Streptophyta</taxon>
        <taxon>Embryophyta</taxon>
        <taxon>Tracheophyta</taxon>
        <taxon>Spermatophyta</taxon>
        <taxon>Magnoliopsida</taxon>
        <taxon>Liliopsida</taxon>
        <taxon>Poales</taxon>
        <taxon>Poaceae</taxon>
        <taxon>PACMAD clade</taxon>
        <taxon>Panicoideae</taxon>
        <taxon>Andropogonodae</taxon>
        <taxon>Andropogoneae</taxon>
        <taxon>Sorghinae</taxon>
        <taxon>Sorghum</taxon>
    </lineage>
</organism>
<dbReference type="CDD" id="cd22157">
    <property type="entry name" value="F-box_AtFBW1-like"/>
    <property type="match status" value="1"/>
</dbReference>
<dbReference type="EMBL" id="CM027681">
    <property type="protein sequence ID" value="KAG0541964.1"/>
    <property type="molecule type" value="Genomic_DNA"/>
</dbReference>
<proteinExistence type="predicted"/>
<dbReference type="InterPro" id="IPR011043">
    <property type="entry name" value="Gal_Oxase/kelch_b-propeller"/>
</dbReference>
<dbReference type="PROSITE" id="PS50181">
    <property type="entry name" value="FBOX"/>
    <property type="match status" value="1"/>
</dbReference>
<gene>
    <name evidence="2" type="ORF">BDA96_02G061700</name>
</gene>
<name>A0A921RKC3_SORBI</name>
<reference evidence="2" key="2">
    <citation type="submission" date="2020-10" db="EMBL/GenBank/DDBJ databases">
        <authorList>
            <person name="Cooper E.A."/>
            <person name="Brenton Z.W."/>
            <person name="Flinn B.S."/>
            <person name="Jenkins J."/>
            <person name="Shu S."/>
            <person name="Flowers D."/>
            <person name="Luo F."/>
            <person name="Wang Y."/>
            <person name="Xia P."/>
            <person name="Barry K."/>
            <person name="Daum C."/>
            <person name="Lipzen A."/>
            <person name="Yoshinaga Y."/>
            <person name="Schmutz J."/>
            <person name="Saski C."/>
            <person name="Vermerris W."/>
            <person name="Kresovich S."/>
        </authorList>
    </citation>
    <scope>NUCLEOTIDE SEQUENCE</scope>
</reference>
<dbReference type="InterPro" id="IPR055290">
    <property type="entry name" value="At3g26010-like"/>
</dbReference>
<evidence type="ECO:0000313" key="3">
    <source>
        <dbReference type="Proteomes" id="UP000807115"/>
    </source>
</evidence>
<dbReference type="OMA" id="DTQKWAL"/>
<dbReference type="InterPro" id="IPR036047">
    <property type="entry name" value="F-box-like_dom_sf"/>
</dbReference>
<dbReference type="SMART" id="SM00256">
    <property type="entry name" value="FBOX"/>
    <property type="match status" value="1"/>
</dbReference>
<dbReference type="InterPro" id="IPR056592">
    <property type="entry name" value="Beta-prop_At3g26010-like"/>
</dbReference>
<accession>A0A921RKC3</accession>
<dbReference type="Pfam" id="PF00646">
    <property type="entry name" value="F-box"/>
    <property type="match status" value="1"/>
</dbReference>
<dbReference type="KEGG" id="sbi:8063632"/>
<dbReference type="SUPFAM" id="SSF50965">
    <property type="entry name" value="Galactose oxidase, central domain"/>
    <property type="match status" value="1"/>
</dbReference>
<dbReference type="Pfam" id="PF24750">
    <property type="entry name" value="b-prop_At3g26010-like"/>
    <property type="match status" value="1"/>
</dbReference>
<evidence type="ECO:0000259" key="1">
    <source>
        <dbReference type="PROSITE" id="PS50181"/>
    </source>
</evidence>
<protein>
    <recommendedName>
        <fullName evidence="1">F-box domain-containing protein</fullName>
    </recommendedName>
</protein>
<dbReference type="PANTHER" id="PTHR35546">
    <property type="entry name" value="F-BOX PROTEIN INTERACTION DOMAIN PROTEIN-RELATED"/>
    <property type="match status" value="1"/>
</dbReference>
<dbReference type="SUPFAM" id="SSF81383">
    <property type="entry name" value="F-box domain"/>
    <property type="match status" value="1"/>
</dbReference>
<comment type="caution">
    <text evidence="2">The sequence shown here is derived from an EMBL/GenBank/DDBJ whole genome shotgun (WGS) entry which is preliminary data.</text>
</comment>